<dbReference type="Pfam" id="PF09481">
    <property type="entry name" value="CRISPR_Cse1"/>
    <property type="match status" value="1"/>
</dbReference>
<reference evidence="1 2" key="1">
    <citation type="submission" date="2018-09" db="EMBL/GenBank/DDBJ databases">
        <title>Nocardia yunnanensis sp. nov., an actinomycete isolated from a soil sample.</title>
        <authorList>
            <person name="Zhang J."/>
        </authorList>
    </citation>
    <scope>NUCLEOTIDE SEQUENCE [LARGE SCALE GENOMIC DNA]</scope>
    <source>
        <strain evidence="1 2">CFHS0054</strain>
    </source>
</reference>
<dbReference type="InterPro" id="IPR013381">
    <property type="entry name" value="CRISPR-assoc_prot_Cse1"/>
</dbReference>
<dbReference type="EMBL" id="CP032568">
    <property type="protein sequence ID" value="AYF78367.1"/>
    <property type="molecule type" value="Genomic_DNA"/>
</dbReference>
<organism evidence="1 2">
    <name type="scientific">Nocardia yunnanensis</name>
    <dbReference type="NCBI Taxonomy" id="2382165"/>
    <lineage>
        <taxon>Bacteria</taxon>
        <taxon>Bacillati</taxon>
        <taxon>Actinomycetota</taxon>
        <taxon>Actinomycetes</taxon>
        <taxon>Mycobacteriales</taxon>
        <taxon>Nocardiaceae</taxon>
        <taxon>Nocardia</taxon>
    </lineage>
</organism>
<sequence>MLLMYVGVVGWSVPLGTILWRCNLVNPVAVGGIWRTLRKVSNHHSGGSGMSEPGALCSPVSFDLSSQPCIPVLTRDGQRQWRSLCEVFAAADSDVDIAISHPSPGAEVACYELLLAICHAAGYTPRSPQEWSKWIDQQRSFDKVVEWLTTGEGRGRFDLFDSERPFGQNALLTEALTDLGYGPVQLMLERAKNYSQFADHVHLYDLEPVSARDAFLAMIIQHCYGLGGRVMAEGVVKQVQHTLGYRRPITDGAVGRLGARVRILAIGDNLGRTLRLNLAIHESGGTLNATWDERERRPFKAGSAMERRTMDGPSDWHSVLGRSVLLRGIDGDPPTVDRVLLCAGETVAVESEGDSYAEFDAVYVKGRLLKASLDRALWRDAHAIYSASLAPQSGDGLFGLLGTELTRPVRLLAVGLAAVNRDVDGWVRDIFPFNPDRTSELRDAAEVGVQLAEDAAVALKDAGQEAFRCIYPACPDSKAQRDKLKARFDASDYLWARAGTSFHRLLDRVEAGHDTRSELSTHAQTLRGIASEALDERLRSLPPNGRGWQAKVRARDKLAKGLQARRFKEFGS</sequence>
<gene>
    <name evidence="1" type="ORF">D7D52_36140</name>
</gene>
<proteinExistence type="predicted"/>
<evidence type="ECO:0000313" key="2">
    <source>
        <dbReference type="Proteomes" id="UP000267164"/>
    </source>
</evidence>
<name>A0A386ZL75_9NOCA</name>
<dbReference type="Gene3D" id="1.10.132.100">
    <property type="match status" value="1"/>
</dbReference>
<protein>
    <submittedName>
        <fullName evidence="1">Type I-E CRISPR-associated protein Cse1/CasA</fullName>
    </submittedName>
</protein>
<keyword evidence="2" id="KW-1185">Reference proteome</keyword>
<dbReference type="KEGG" id="nyu:D7D52_36140"/>
<dbReference type="Proteomes" id="UP000267164">
    <property type="component" value="Chromosome"/>
</dbReference>
<accession>A0A386ZL75</accession>
<dbReference type="AlphaFoldDB" id="A0A386ZL75"/>
<dbReference type="OrthoDB" id="3187690at2"/>
<evidence type="ECO:0000313" key="1">
    <source>
        <dbReference type="EMBL" id="AYF78367.1"/>
    </source>
</evidence>